<organism evidence="1 2">
    <name type="scientific">Cohnella pontilimi</name>
    <dbReference type="NCBI Taxonomy" id="2564100"/>
    <lineage>
        <taxon>Bacteria</taxon>
        <taxon>Bacillati</taxon>
        <taxon>Bacillota</taxon>
        <taxon>Bacilli</taxon>
        <taxon>Bacillales</taxon>
        <taxon>Paenibacillaceae</taxon>
        <taxon>Cohnella</taxon>
    </lineage>
</organism>
<dbReference type="InterPro" id="IPR012349">
    <property type="entry name" value="Split_barrel_FMN-bd"/>
</dbReference>
<dbReference type="EMBL" id="SUPK01000001">
    <property type="protein sequence ID" value="TJY43866.1"/>
    <property type="molecule type" value="Genomic_DNA"/>
</dbReference>
<dbReference type="Pfam" id="PF04299">
    <property type="entry name" value="FMN_bind_2"/>
    <property type="match status" value="1"/>
</dbReference>
<dbReference type="PANTHER" id="PTHR35802">
    <property type="entry name" value="PROTEASE SYNTHASE AND SPORULATION PROTEIN PAI 2"/>
    <property type="match status" value="1"/>
</dbReference>
<reference evidence="1 2" key="1">
    <citation type="submission" date="2019-04" db="EMBL/GenBank/DDBJ databases">
        <title>Cohnella sp. nov., isolated from soil.</title>
        <authorList>
            <person name="Kim W."/>
        </authorList>
    </citation>
    <scope>NUCLEOTIDE SEQUENCE [LARGE SCALE GENOMIC DNA]</scope>
    <source>
        <strain evidence="1 2">CAU 1483</strain>
    </source>
</reference>
<dbReference type="PIRSF" id="PIRSF010372">
    <property type="entry name" value="PaiB"/>
    <property type="match status" value="1"/>
</dbReference>
<dbReference type="Gene3D" id="2.30.110.10">
    <property type="entry name" value="Electron Transport, Fmn-binding Protein, Chain A"/>
    <property type="match status" value="1"/>
</dbReference>
<evidence type="ECO:0000313" key="2">
    <source>
        <dbReference type="Proteomes" id="UP000309673"/>
    </source>
</evidence>
<dbReference type="Proteomes" id="UP000309673">
    <property type="component" value="Unassembled WGS sequence"/>
</dbReference>
<dbReference type="PANTHER" id="PTHR35802:SF1">
    <property type="entry name" value="PROTEASE SYNTHASE AND SPORULATION PROTEIN PAI 2"/>
    <property type="match status" value="1"/>
</dbReference>
<comment type="caution">
    <text evidence="1">The sequence shown here is derived from an EMBL/GenBank/DDBJ whole genome shotgun (WGS) entry which is preliminary data.</text>
</comment>
<dbReference type="AlphaFoldDB" id="A0A4U0FFV5"/>
<dbReference type="RefSeq" id="WP_136775587.1">
    <property type="nucleotide sequence ID" value="NZ_SUPK01000001.1"/>
</dbReference>
<proteinExistence type="predicted"/>
<dbReference type="InterPro" id="IPR007396">
    <property type="entry name" value="TR_PAI2-type"/>
</dbReference>
<sequence>MYIPKHFAVHDKEKIFEFVEKNSFCILFSNHNGSPEATHLPVVLDRDAGDLSGHFAKQNTQWTDIEEQEVLLVFQGPHSYISSSWYETNLSVPTWNYVAVHVYGTIELIKDKQEFLQTLKELVAKYEDANSPYHLDDTNEEYIQNMMNGIVGFKLKISKMEGKWKLSQNHSRERQQRVIDQLKQLPHDHAQQIARLMQQNLRGEQI</sequence>
<evidence type="ECO:0000313" key="1">
    <source>
        <dbReference type="EMBL" id="TJY43866.1"/>
    </source>
</evidence>
<dbReference type="SUPFAM" id="SSF50475">
    <property type="entry name" value="FMN-binding split barrel"/>
    <property type="match status" value="1"/>
</dbReference>
<keyword evidence="2" id="KW-1185">Reference proteome</keyword>
<name>A0A4U0FFV5_9BACL</name>
<accession>A0A4U0FFV5</accession>
<protein>
    <submittedName>
        <fullName evidence="1">FMN-binding negative transcriptional regulator</fullName>
    </submittedName>
</protein>
<gene>
    <name evidence="1" type="ORF">E5161_00180</name>
</gene>
<dbReference type="OrthoDB" id="9794948at2"/>